<dbReference type="Pfam" id="PF01584">
    <property type="entry name" value="CheW"/>
    <property type="match status" value="1"/>
</dbReference>
<reference evidence="2 3" key="1">
    <citation type="submission" date="2017-06" db="EMBL/GenBank/DDBJ databases">
        <title>Genome sequencing of cyanobaciteial culture collection at National Institute for Environmental Studies (NIES).</title>
        <authorList>
            <person name="Hirose Y."/>
            <person name="Shimura Y."/>
            <person name="Fujisawa T."/>
            <person name="Nakamura Y."/>
            <person name="Kawachi M."/>
        </authorList>
    </citation>
    <scope>NUCLEOTIDE SEQUENCE [LARGE SCALE GENOMIC DNA]</scope>
    <source>
        <strain evidence="2 3">NIES-2135</strain>
    </source>
</reference>
<dbReference type="GO" id="GO:0007165">
    <property type="term" value="P:signal transduction"/>
    <property type="evidence" value="ECO:0007669"/>
    <property type="project" value="InterPro"/>
</dbReference>
<evidence type="ECO:0000313" key="2">
    <source>
        <dbReference type="EMBL" id="BAY54596.1"/>
    </source>
</evidence>
<dbReference type="PANTHER" id="PTHR22617:SF23">
    <property type="entry name" value="CHEMOTAXIS PROTEIN CHEW"/>
    <property type="match status" value="1"/>
</dbReference>
<dbReference type="GO" id="GO:0005829">
    <property type="term" value="C:cytosol"/>
    <property type="evidence" value="ECO:0007669"/>
    <property type="project" value="TreeGrafter"/>
</dbReference>
<organism evidence="2 3">
    <name type="scientific">Leptolyngbya boryana NIES-2135</name>
    <dbReference type="NCBI Taxonomy" id="1973484"/>
    <lineage>
        <taxon>Bacteria</taxon>
        <taxon>Bacillati</taxon>
        <taxon>Cyanobacteriota</taxon>
        <taxon>Cyanophyceae</taxon>
        <taxon>Leptolyngbyales</taxon>
        <taxon>Leptolyngbyaceae</taxon>
        <taxon>Leptolyngbya group</taxon>
        <taxon>Leptolyngbya</taxon>
    </lineage>
</organism>
<dbReference type="EMBL" id="AP018203">
    <property type="protein sequence ID" value="BAY54596.1"/>
    <property type="molecule type" value="Genomic_DNA"/>
</dbReference>
<dbReference type="SUPFAM" id="SSF50341">
    <property type="entry name" value="CheW-like"/>
    <property type="match status" value="1"/>
</dbReference>
<dbReference type="Gene3D" id="2.30.30.40">
    <property type="entry name" value="SH3 Domains"/>
    <property type="match status" value="1"/>
</dbReference>
<evidence type="ECO:0000313" key="3">
    <source>
        <dbReference type="Proteomes" id="UP000217895"/>
    </source>
</evidence>
<dbReference type="SMART" id="SM00260">
    <property type="entry name" value="CheW"/>
    <property type="match status" value="1"/>
</dbReference>
<protein>
    <recommendedName>
        <fullName evidence="1">CheW-like domain-containing protein</fullName>
    </recommendedName>
</protein>
<keyword evidence="3" id="KW-1185">Reference proteome</keyword>
<dbReference type="Proteomes" id="UP000217895">
    <property type="component" value="Chromosome"/>
</dbReference>
<feature type="domain" description="CheW-like" evidence="1">
    <location>
        <begin position="16"/>
        <end position="164"/>
    </location>
</feature>
<proteinExistence type="predicted"/>
<dbReference type="PROSITE" id="PS50851">
    <property type="entry name" value="CHEW"/>
    <property type="match status" value="1"/>
</dbReference>
<dbReference type="InterPro" id="IPR039315">
    <property type="entry name" value="CheW"/>
</dbReference>
<dbReference type="PANTHER" id="PTHR22617">
    <property type="entry name" value="CHEMOTAXIS SENSOR HISTIDINE KINASE-RELATED"/>
    <property type="match status" value="1"/>
</dbReference>
<evidence type="ECO:0000259" key="1">
    <source>
        <dbReference type="PROSITE" id="PS50851"/>
    </source>
</evidence>
<accession>A0A1Z4JCY3</accession>
<dbReference type="AlphaFoldDB" id="A0A1Z4JCY3"/>
<dbReference type="GO" id="GO:0006935">
    <property type="term" value="P:chemotaxis"/>
    <property type="evidence" value="ECO:0007669"/>
    <property type="project" value="InterPro"/>
</dbReference>
<dbReference type="Gene3D" id="2.40.50.180">
    <property type="entry name" value="CheA-289, Domain 4"/>
    <property type="match status" value="1"/>
</dbReference>
<dbReference type="InterPro" id="IPR036061">
    <property type="entry name" value="CheW-like_dom_sf"/>
</dbReference>
<gene>
    <name evidence="2" type="ORF">NIES2135_14130</name>
</gene>
<sequence>MQSSAITLRPIPDRLGQMYLKFDLGAKISVVVPMTYVREAISRSLQQLTPMPDMPSYVLGLMHRQGQVMWVIDLANLLDVGGIPAPIHSPVSAQDLLILRVGSTSFAIAVQHIHGSIWFPAADIQPSLSHATARFSHYLSGCVLQKQEVLFVLDAEAIVQSPNFQPQA</sequence>
<dbReference type="InterPro" id="IPR002545">
    <property type="entry name" value="CheW-lke_dom"/>
</dbReference>
<name>A0A1Z4JCY3_LEPBY</name>